<gene>
    <name evidence="4" type="ORF">BJL90_18150</name>
    <name evidence="5" type="ORF">CLFO_25910</name>
</gene>
<accession>A0AAC9RPY7</accession>
<dbReference type="EMBL" id="CP017603">
    <property type="protein sequence ID" value="AOY77610.1"/>
    <property type="molecule type" value="Genomic_DNA"/>
</dbReference>
<keyword evidence="2 5" id="KW-0560">Oxidoreductase</keyword>
<dbReference type="Pfam" id="PF00881">
    <property type="entry name" value="Nitroreductase"/>
    <property type="match status" value="2"/>
</dbReference>
<dbReference type="InterPro" id="IPR029479">
    <property type="entry name" value="Nitroreductase"/>
</dbReference>
<protein>
    <submittedName>
        <fullName evidence="5">5,6-dimethylbenzimidazole synthase</fullName>
        <ecNumber evidence="5">1.13.11.79</ecNumber>
    </submittedName>
    <submittedName>
        <fullName evidence="4">NAD(P)H nitroreductase</fullName>
    </submittedName>
</protein>
<evidence type="ECO:0000256" key="2">
    <source>
        <dbReference type="ARBA" id="ARBA00023002"/>
    </source>
</evidence>
<dbReference type="GO" id="GO:0102919">
    <property type="term" value="F:5,6-dimethylbenzimidazole synthase activity"/>
    <property type="evidence" value="ECO:0007669"/>
    <property type="project" value="UniProtKB-EC"/>
</dbReference>
<reference evidence="4 6" key="1">
    <citation type="submission" date="2016-10" db="EMBL/GenBank/DDBJ databases">
        <title>Complete Genome Sequence of Acetogen Clostridium formicoaceticum ATCC 27076.</title>
        <authorList>
            <person name="Bao T."/>
            <person name="Cheng C."/>
            <person name="Zhao J."/>
            <person name="Yang S.-T."/>
            <person name="Wang J."/>
            <person name="Wang M."/>
        </authorList>
    </citation>
    <scope>NUCLEOTIDE SEQUENCE [LARGE SCALE GENOMIC DNA]</scope>
    <source>
        <strain evidence="4 6">ATCC 27076</strain>
    </source>
</reference>
<organism evidence="5 7">
    <name type="scientific">Clostridium formicaceticum</name>
    <dbReference type="NCBI Taxonomy" id="1497"/>
    <lineage>
        <taxon>Bacteria</taxon>
        <taxon>Bacillati</taxon>
        <taxon>Bacillota</taxon>
        <taxon>Clostridia</taxon>
        <taxon>Eubacteriales</taxon>
        <taxon>Clostridiaceae</taxon>
        <taxon>Clostridium</taxon>
    </lineage>
</organism>
<dbReference type="Proteomes" id="UP000177894">
    <property type="component" value="Chromosome"/>
</dbReference>
<dbReference type="Proteomes" id="UP000192478">
    <property type="component" value="Chromosome"/>
</dbReference>
<evidence type="ECO:0000313" key="5">
    <source>
        <dbReference type="EMBL" id="ARE88190.1"/>
    </source>
</evidence>
<evidence type="ECO:0000259" key="3">
    <source>
        <dbReference type="Pfam" id="PF00881"/>
    </source>
</evidence>
<evidence type="ECO:0000313" key="7">
    <source>
        <dbReference type="Proteomes" id="UP000192478"/>
    </source>
</evidence>
<comment type="similarity">
    <text evidence="1">Belongs to the nitroreductase family.</text>
</comment>
<dbReference type="CDD" id="cd02151">
    <property type="entry name" value="nitroreductase"/>
    <property type="match status" value="1"/>
</dbReference>
<dbReference type="EMBL" id="CP020559">
    <property type="protein sequence ID" value="ARE88190.1"/>
    <property type="molecule type" value="Genomic_DNA"/>
</dbReference>
<feature type="domain" description="Nitroreductase" evidence="3">
    <location>
        <begin position="5"/>
        <end position="60"/>
    </location>
</feature>
<dbReference type="PANTHER" id="PTHR43673:SF10">
    <property type="entry name" value="NADH DEHYDROGENASE_NAD(P)H NITROREDUCTASE XCC3605-RELATED"/>
    <property type="match status" value="1"/>
</dbReference>
<dbReference type="Gene3D" id="3.40.109.10">
    <property type="entry name" value="NADH Oxidase"/>
    <property type="match status" value="1"/>
</dbReference>
<dbReference type="PANTHER" id="PTHR43673">
    <property type="entry name" value="NAD(P)H NITROREDUCTASE YDGI-RELATED"/>
    <property type="match status" value="1"/>
</dbReference>
<evidence type="ECO:0000256" key="1">
    <source>
        <dbReference type="ARBA" id="ARBA00007118"/>
    </source>
</evidence>
<dbReference type="EC" id="1.13.11.79" evidence="5"/>
<dbReference type="InterPro" id="IPR000415">
    <property type="entry name" value="Nitroreductase-like"/>
</dbReference>
<dbReference type="KEGG" id="cfm:BJL90_18150"/>
<keyword evidence="6" id="KW-1185">Reference proteome</keyword>
<dbReference type="SUPFAM" id="SSF55469">
    <property type="entry name" value="FMN-dependent nitroreductase-like"/>
    <property type="match status" value="1"/>
</dbReference>
<dbReference type="RefSeq" id="WP_070971396.1">
    <property type="nucleotide sequence ID" value="NZ_CP017603.1"/>
</dbReference>
<name>A0AAC9RPY7_9CLOT</name>
<evidence type="ECO:0000313" key="6">
    <source>
        <dbReference type="Proteomes" id="UP000177894"/>
    </source>
</evidence>
<evidence type="ECO:0000313" key="4">
    <source>
        <dbReference type="EMBL" id="AOY77610.1"/>
    </source>
</evidence>
<dbReference type="AlphaFoldDB" id="A0AAC9RPY7"/>
<sequence length="175" mass="20012">MLDLLKKRRSIRKFEEAKVEQEKIDALIKAALLAPSSRSIRPWEFIVVTDEKLIADLSKAKEHGASFLKDAPLAIVVLGDERKSDVWVEDTSIASILIQVMAETMGLGSCWIQIRERQHSAEIAAESYVKKTLDIPEEMRVESIIAIGYPDEEKSLYQEKDLLYEKVFTNKYKKN</sequence>
<proteinExistence type="inferred from homology"/>
<feature type="domain" description="Nitroreductase" evidence="3">
    <location>
        <begin position="61"/>
        <end position="149"/>
    </location>
</feature>
<reference evidence="5 7" key="2">
    <citation type="submission" date="2017-03" db="EMBL/GenBank/DDBJ databases">
        <title>Complete sequence of Clostridium formicaceticum DSM 92.</title>
        <authorList>
            <person name="Poehlein A."/>
            <person name="Karl M."/>
            <person name="Bengelsdorf F.R."/>
            <person name="Duerre P."/>
            <person name="Daniel R."/>
        </authorList>
    </citation>
    <scope>NUCLEOTIDE SEQUENCE [LARGE SCALE GENOMIC DNA]</scope>
    <source>
        <strain evidence="5 7">DSM 92</strain>
    </source>
</reference>